<proteinExistence type="predicted"/>
<evidence type="ECO:0000313" key="2">
    <source>
        <dbReference type="Proteomes" id="UP000324326"/>
    </source>
</evidence>
<protein>
    <submittedName>
        <fullName evidence="1">Uncharacterized protein</fullName>
    </submittedName>
</protein>
<dbReference type="AlphaFoldDB" id="A0A5M8RRJ6"/>
<evidence type="ECO:0000313" key="1">
    <source>
        <dbReference type="EMBL" id="KAA6450511.1"/>
    </source>
</evidence>
<sequence length="64" mass="7150">MYDVLIYVKPTEVLTVDAETGEILRRSSGCSRDINVSRAVIECRAYEEAAKIVYEKGAHRCSAL</sequence>
<comment type="caution">
    <text evidence="1">The sequence shown here is derived from an EMBL/GenBank/DDBJ whole genome shotgun (WGS) entry which is preliminary data.</text>
</comment>
<accession>A0A5M8RRJ6</accession>
<gene>
    <name evidence="1" type="ORF">DX927_06460</name>
</gene>
<organism evidence="1 2">
    <name type="scientific">Bacillus swezeyi</name>
    <dbReference type="NCBI Taxonomy" id="1925020"/>
    <lineage>
        <taxon>Bacteria</taxon>
        <taxon>Bacillati</taxon>
        <taxon>Bacillota</taxon>
        <taxon>Bacilli</taxon>
        <taxon>Bacillales</taxon>
        <taxon>Bacillaceae</taxon>
        <taxon>Bacillus</taxon>
    </lineage>
</organism>
<dbReference type="Proteomes" id="UP000324326">
    <property type="component" value="Unassembled WGS sequence"/>
</dbReference>
<dbReference type="EMBL" id="QSND01000002">
    <property type="protein sequence ID" value="KAA6450511.1"/>
    <property type="molecule type" value="Genomic_DNA"/>
</dbReference>
<reference evidence="1 2" key="1">
    <citation type="submission" date="2018-08" db="EMBL/GenBank/DDBJ databases">
        <title>Bacillus phenotypic plasticity.</title>
        <authorList>
            <person name="Hurtado E."/>
        </authorList>
    </citation>
    <scope>NUCLEOTIDE SEQUENCE [LARGE SCALE GENOMIC DNA]</scope>
    <source>
        <strain evidence="1 2">427</strain>
    </source>
</reference>
<name>A0A5M8RRJ6_9BACI</name>